<dbReference type="Gene3D" id="3.30.1490.480">
    <property type="entry name" value="Endolytic murein transglycosylase"/>
    <property type="match status" value="1"/>
</dbReference>
<dbReference type="Proteomes" id="UP001261125">
    <property type="component" value="Unassembled WGS sequence"/>
</dbReference>
<reference evidence="9 10" key="1">
    <citation type="submission" date="2023-09" db="EMBL/GenBank/DDBJ databases">
        <title>Microbacterium fusihabitans sp. nov., Microbacterium phycihabitans sp. nov., and Microbacterium cervinum sp. nov., isolated from dried seaweeds of beach.</title>
        <authorList>
            <person name="Lee S.D."/>
        </authorList>
    </citation>
    <scope>NUCLEOTIDE SEQUENCE [LARGE SCALE GENOMIC DNA]</scope>
    <source>
        <strain evidence="9 10">KSW2-29</strain>
    </source>
</reference>
<keyword evidence="6 7" id="KW-0961">Cell wall biogenesis/degradation</keyword>
<feature type="site" description="Important for catalytic activity" evidence="7">
    <location>
        <position position="467"/>
    </location>
</feature>
<dbReference type="HAMAP" id="MF_02065">
    <property type="entry name" value="MltG"/>
    <property type="match status" value="1"/>
</dbReference>
<evidence type="ECO:0000256" key="5">
    <source>
        <dbReference type="ARBA" id="ARBA00023239"/>
    </source>
</evidence>
<feature type="transmembrane region" description="Helical" evidence="7">
    <location>
        <begin position="244"/>
        <end position="268"/>
    </location>
</feature>
<dbReference type="EMBL" id="JAWDIT010000003">
    <property type="protein sequence ID" value="MDU0345927.1"/>
    <property type="molecule type" value="Genomic_DNA"/>
</dbReference>
<evidence type="ECO:0000256" key="2">
    <source>
        <dbReference type="ARBA" id="ARBA00022692"/>
    </source>
</evidence>
<dbReference type="NCBIfam" id="TIGR00247">
    <property type="entry name" value="endolytic transglycosylase MltG"/>
    <property type="match status" value="1"/>
</dbReference>
<feature type="compositionally biased region" description="Low complexity" evidence="8">
    <location>
        <begin position="93"/>
        <end position="141"/>
    </location>
</feature>
<keyword evidence="1 7" id="KW-1003">Cell membrane</keyword>
<evidence type="ECO:0000256" key="8">
    <source>
        <dbReference type="SAM" id="MobiDB-lite"/>
    </source>
</evidence>
<accession>A0ABU3SNI3</accession>
<feature type="compositionally biased region" description="Low complexity" evidence="8">
    <location>
        <begin position="53"/>
        <end position="75"/>
    </location>
</feature>
<organism evidence="9 10">
    <name type="scientific">Microbacterium phycohabitans</name>
    <dbReference type="NCBI Taxonomy" id="3075993"/>
    <lineage>
        <taxon>Bacteria</taxon>
        <taxon>Bacillati</taxon>
        <taxon>Actinomycetota</taxon>
        <taxon>Actinomycetes</taxon>
        <taxon>Micrococcales</taxon>
        <taxon>Microbacteriaceae</taxon>
        <taxon>Microbacterium</taxon>
    </lineage>
</organism>
<comment type="similarity">
    <text evidence="7">Belongs to the transglycosylase MltG family.</text>
</comment>
<comment type="caution">
    <text evidence="9">The sequence shown here is derived from an EMBL/GenBank/DDBJ whole genome shotgun (WGS) entry which is preliminary data.</text>
</comment>
<evidence type="ECO:0000256" key="7">
    <source>
        <dbReference type="HAMAP-Rule" id="MF_02065"/>
    </source>
</evidence>
<keyword evidence="5 7" id="KW-0456">Lyase</keyword>
<comment type="function">
    <text evidence="7">Functions as a peptidoglycan terminase that cleaves nascent peptidoglycan strands endolytically to terminate their elongation.</text>
</comment>
<comment type="subcellular location">
    <subcellularLocation>
        <location evidence="7">Cell membrane</location>
        <topology evidence="7">Single-pass membrane protein</topology>
    </subcellularLocation>
</comment>
<evidence type="ECO:0000256" key="3">
    <source>
        <dbReference type="ARBA" id="ARBA00022989"/>
    </source>
</evidence>
<dbReference type="PANTHER" id="PTHR30518">
    <property type="entry name" value="ENDOLYTIC MUREIN TRANSGLYCOSYLASE"/>
    <property type="match status" value="1"/>
</dbReference>
<name>A0ABU3SNI3_9MICO</name>
<comment type="catalytic activity">
    <reaction evidence="7">
        <text>a peptidoglycan chain = a peptidoglycan chain with N-acetyl-1,6-anhydromuramyl-[peptide] at the reducing end + a peptidoglycan chain with N-acetylglucosamine at the non-reducing end.</text>
        <dbReference type="EC" id="4.2.2.29"/>
    </reaction>
</comment>
<gene>
    <name evidence="7 9" type="primary">mltG</name>
    <name evidence="9" type="ORF">RWH44_09430</name>
</gene>
<feature type="region of interest" description="Disordered" evidence="8">
    <location>
        <begin position="1"/>
        <end position="220"/>
    </location>
</feature>
<evidence type="ECO:0000256" key="6">
    <source>
        <dbReference type="ARBA" id="ARBA00023316"/>
    </source>
</evidence>
<protein>
    <recommendedName>
        <fullName evidence="7">Endolytic murein transglycosylase</fullName>
        <ecNumber evidence="7">4.2.2.29</ecNumber>
    </recommendedName>
    <alternativeName>
        <fullName evidence="7">Peptidoglycan lytic transglycosylase</fullName>
    </alternativeName>
    <alternativeName>
        <fullName evidence="7">Peptidoglycan polymerization terminase</fullName>
    </alternativeName>
</protein>
<evidence type="ECO:0000256" key="1">
    <source>
        <dbReference type="ARBA" id="ARBA00022475"/>
    </source>
</evidence>
<dbReference type="InterPro" id="IPR003770">
    <property type="entry name" value="MLTG-like"/>
</dbReference>
<evidence type="ECO:0000313" key="9">
    <source>
        <dbReference type="EMBL" id="MDU0345927.1"/>
    </source>
</evidence>
<feature type="compositionally biased region" description="Low complexity" evidence="8">
    <location>
        <begin position="192"/>
        <end position="207"/>
    </location>
</feature>
<evidence type="ECO:0000313" key="10">
    <source>
        <dbReference type="Proteomes" id="UP001261125"/>
    </source>
</evidence>
<sequence>MPENQPPGSDPFADLYSRLPDPRTGARSADGSADAAPPSRRAAREARRAQTGPTDTNPAAEAPAANGAATPAPRFDAARRAPGETAGNGMPEPTRAADSAPAPRAAEPAPRAAEPTPAPRAAEPAARAPEPAPAPRSADAAGVTASAPASSGALRDGGEAAPGPRRTGAPSTTADGARRPSASADAPREAEPALVGAGVGTAGRTAPAGGGIPSGSLEDLFTGQTTTHEIGQSAPRPPKKRRRIGGWIALAVVLVLLGGLAAGGAVVWNTYGDRIQAFLGNGEPLDYEAGQATGEARITIVSGDTGESVSPKLFEAGVTKASNSLYKYMVDNSVAFTFQPGVYKLQQQMTSEAVLAALRDPASRLNYSVQLREGLTLTQSLDVIAEQLSLPRADLDAAVADPSVYGVPASTLEGWIFPATYDFDEGVTAQQVIERMVQRTIQSLDAAGVPETDRERILIVASIIEREARSSEDFYKVSRVIENRLQPDNTETHGLLQMDSTAQYGAGELDAGSSSSSENALTSDNPWNTYIRPGLPIGPIANPGDLAIDAAMKPVDGPWYYFTTVNLATGETVFSTTYADQLKAVDQFRAWCRDNPDGGC</sequence>
<dbReference type="Pfam" id="PF02618">
    <property type="entry name" value="YceG"/>
    <property type="match status" value="1"/>
</dbReference>
<keyword evidence="3 7" id="KW-1133">Transmembrane helix</keyword>
<dbReference type="EC" id="4.2.2.29" evidence="7"/>
<keyword evidence="4 7" id="KW-0472">Membrane</keyword>
<keyword evidence="10" id="KW-1185">Reference proteome</keyword>
<dbReference type="RefSeq" id="WP_316004386.1">
    <property type="nucleotide sequence ID" value="NZ_JAWDIT010000003.1"/>
</dbReference>
<evidence type="ECO:0000256" key="4">
    <source>
        <dbReference type="ARBA" id="ARBA00023136"/>
    </source>
</evidence>
<keyword evidence="2 7" id="KW-0812">Transmembrane</keyword>
<feature type="compositionally biased region" description="Low complexity" evidence="8">
    <location>
        <begin position="25"/>
        <end position="40"/>
    </location>
</feature>
<proteinExistence type="inferred from homology"/>
<dbReference type="PANTHER" id="PTHR30518:SF2">
    <property type="entry name" value="ENDOLYTIC MUREIN TRANSGLYCOSYLASE"/>
    <property type="match status" value="1"/>
</dbReference>